<dbReference type="Pfam" id="PF03462">
    <property type="entry name" value="PCRF"/>
    <property type="match status" value="1"/>
</dbReference>
<dbReference type="InterPro" id="IPR045853">
    <property type="entry name" value="Pep_chain_release_fac_I_sf"/>
</dbReference>
<dbReference type="AlphaFoldDB" id="A0A1F5Z0Y3"/>
<dbReference type="GO" id="GO:0003747">
    <property type="term" value="F:translation release factor activity"/>
    <property type="evidence" value="ECO:0007669"/>
    <property type="project" value="InterPro"/>
</dbReference>
<dbReference type="InterPro" id="IPR050057">
    <property type="entry name" value="Prokaryotic/Mito_RF"/>
</dbReference>
<evidence type="ECO:0000256" key="2">
    <source>
        <dbReference type="ARBA" id="ARBA00022481"/>
    </source>
</evidence>
<keyword evidence="2" id="KW-0488">Methylation</keyword>
<evidence type="ECO:0000256" key="1">
    <source>
        <dbReference type="ARBA" id="ARBA00010835"/>
    </source>
</evidence>
<evidence type="ECO:0000259" key="4">
    <source>
        <dbReference type="PROSITE" id="PS00745"/>
    </source>
</evidence>
<accession>A0A1F5Z0Y3</accession>
<dbReference type="PANTHER" id="PTHR43804:SF7">
    <property type="entry name" value="LD18447P"/>
    <property type="match status" value="1"/>
</dbReference>
<dbReference type="Gene3D" id="3.30.70.1660">
    <property type="match status" value="2"/>
</dbReference>
<dbReference type="PANTHER" id="PTHR43804">
    <property type="entry name" value="LD18447P"/>
    <property type="match status" value="1"/>
</dbReference>
<dbReference type="InterPro" id="IPR000352">
    <property type="entry name" value="Pep_chain_release_fac_I"/>
</dbReference>
<evidence type="ECO:0000313" key="5">
    <source>
        <dbReference type="EMBL" id="OGG06066.1"/>
    </source>
</evidence>
<dbReference type="SMART" id="SM00937">
    <property type="entry name" value="PCRF"/>
    <property type="match status" value="1"/>
</dbReference>
<keyword evidence="3" id="KW-0648">Protein biosynthesis</keyword>
<reference evidence="5 6" key="1">
    <citation type="journal article" date="2016" name="Nat. Commun.">
        <title>Thousands of microbial genomes shed light on interconnected biogeochemical processes in an aquifer system.</title>
        <authorList>
            <person name="Anantharaman K."/>
            <person name="Brown C.T."/>
            <person name="Hug L.A."/>
            <person name="Sharon I."/>
            <person name="Castelle C.J."/>
            <person name="Probst A.J."/>
            <person name="Thomas B.C."/>
            <person name="Singh A."/>
            <person name="Wilkins M.J."/>
            <person name="Karaoz U."/>
            <person name="Brodie E.L."/>
            <person name="Williams K.H."/>
            <person name="Hubbard S.S."/>
            <person name="Banfield J.F."/>
        </authorList>
    </citation>
    <scope>NUCLEOTIDE SEQUENCE [LARGE SCALE GENOMIC DNA]</scope>
</reference>
<comment type="similarity">
    <text evidence="1">Belongs to the prokaryotic/mitochondrial release factor family.</text>
</comment>
<organism evidence="5 6">
    <name type="scientific">Candidatus Gottesmanbacteria bacterium RIFCSPHIGHO2_01_FULL_40_15</name>
    <dbReference type="NCBI Taxonomy" id="1798376"/>
    <lineage>
        <taxon>Bacteria</taxon>
        <taxon>Candidatus Gottesmaniibacteriota</taxon>
    </lineage>
</organism>
<dbReference type="Proteomes" id="UP000177354">
    <property type="component" value="Unassembled WGS sequence"/>
</dbReference>
<dbReference type="GO" id="GO:0005737">
    <property type="term" value="C:cytoplasm"/>
    <property type="evidence" value="ECO:0007669"/>
    <property type="project" value="UniProtKB-ARBA"/>
</dbReference>
<sequence length="226" mass="25716">MNKNTAILEIRGATGGDEAKIWAADLLRMYLKFCLSRGFNTKNLDDNILKIKGENVFDIFSGETGVHRVQRIPETERYGRIHTSTATVAVIADIEENHFNINPNDLEWDFFRSSGKGGQNVNKVSTAVRLKHKPSGIITTARAERSQEQNRKIALSLLRSKLWELEAEKKEKTLGQARSGIGRGMRAEKIRTYNFPQNRITDHRRGKSWHNLDKVMEGKLDKIIGK</sequence>
<dbReference type="PROSITE" id="PS00745">
    <property type="entry name" value="RF_PROK_I"/>
    <property type="match status" value="1"/>
</dbReference>
<gene>
    <name evidence="5" type="ORF">A2777_00945</name>
</gene>
<dbReference type="Gene3D" id="3.30.160.20">
    <property type="match status" value="1"/>
</dbReference>
<name>A0A1F5Z0Y3_9BACT</name>
<dbReference type="EMBL" id="MFJF01000019">
    <property type="protein sequence ID" value="OGG06066.1"/>
    <property type="molecule type" value="Genomic_DNA"/>
</dbReference>
<proteinExistence type="inferred from homology"/>
<protein>
    <recommendedName>
        <fullName evidence="4">Prokaryotic-type class I peptide chain release factors domain-containing protein</fullName>
    </recommendedName>
</protein>
<evidence type="ECO:0000256" key="3">
    <source>
        <dbReference type="ARBA" id="ARBA00022917"/>
    </source>
</evidence>
<dbReference type="Pfam" id="PF00472">
    <property type="entry name" value="RF-1"/>
    <property type="match status" value="1"/>
</dbReference>
<dbReference type="InterPro" id="IPR005139">
    <property type="entry name" value="PCRF"/>
</dbReference>
<evidence type="ECO:0000313" key="6">
    <source>
        <dbReference type="Proteomes" id="UP000177354"/>
    </source>
</evidence>
<feature type="domain" description="Prokaryotic-type class I peptide chain release factors" evidence="4">
    <location>
        <begin position="112"/>
        <end position="128"/>
    </location>
</feature>
<comment type="caution">
    <text evidence="5">The sequence shown here is derived from an EMBL/GenBank/DDBJ whole genome shotgun (WGS) entry which is preliminary data.</text>
</comment>
<dbReference type="SUPFAM" id="SSF75620">
    <property type="entry name" value="Release factor"/>
    <property type="match status" value="1"/>
</dbReference>